<comment type="caution">
    <text evidence="2">The sequence shown here is derived from an EMBL/GenBank/DDBJ whole genome shotgun (WGS) entry which is preliminary data.</text>
</comment>
<sequence>MVKVTLNGTVLADSDKTVVVEGNHYFPPESVNTAALTPSSTHTTCPWKGVASYYDGTIGGKTVVNDVAWYYPETKEAANNIKGYVAFYKVTRSSFSKEADLMSTTRLIQNKVNFE</sequence>
<feature type="domain" description="DUF427" evidence="1">
    <location>
        <begin position="2"/>
        <end position="89"/>
    </location>
</feature>
<dbReference type="Proteomes" id="UP001215151">
    <property type="component" value="Unassembled WGS sequence"/>
</dbReference>
<dbReference type="InterPro" id="IPR038694">
    <property type="entry name" value="DUF427_sf"/>
</dbReference>
<protein>
    <recommendedName>
        <fullName evidence="1">DUF427 domain-containing protein</fullName>
    </recommendedName>
</protein>
<dbReference type="PANTHER" id="PTHR34310:SF5">
    <property type="entry name" value="DUF427 DOMAIN PROTEIN (AFU_ORTHOLOGUE AFUA_3G02220)"/>
    <property type="match status" value="1"/>
</dbReference>
<dbReference type="InterPro" id="IPR007361">
    <property type="entry name" value="DUF427"/>
</dbReference>
<reference evidence="2" key="1">
    <citation type="submission" date="2022-11" db="EMBL/GenBank/DDBJ databases">
        <title>Genome Sequence of Cubamyces cubensis.</title>
        <authorList>
            <person name="Buettner E."/>
        </authorList>
    </citation>
    <scope>NUCLEOTIDE SEQUENCE</scope>
    <source>
        <strain evidence="2">MPL-01</strain>
    </source>
</reference>
<evidence type="ECO:0000313" key="2">
    <source>
        <dbReference type="EMBL" id="KAJ8454478.1"/>
    </source>
</evidence>
<organism evidence="2 3">
    <name type="scientific">Trametes cubensis</name>
    <dbReference type="NCBI Taxonomy" id="1111947"/>
    <lineage>
        <taxon>Eukaryota</taxon>
        <taxon>Fungi</taxon>
        <taxon>Dikarya</taxon>
        <taxon>Basidiomycota</taxon>
        <taxon>Agaricomycotina</taxon>
        <taxon>Agaricomycetes</taxon>
        <taxon>Polyporales</taxon>
        <taxon>Polyporaceae</taxon>
        <taxon>Trametes</taxon>
    </lineage>
</organism>
<dbReference type="Gene3D" id="2.170.150.40">
    <property type="entry name" value="Domain of unknown function (DUF427)"/>
    <property type="match status" value="1"/>
</dbReference>
<dbReference type="EMBL" id="JAPEVG010000958">
    <property type="protein sequence ID" value="KAJ8454478.1"/>
    <property type="molecule type" value="Genomic_DNA"/>
</dbReference>
<evidence type="ECO:0000259" key="1">
    <source>
        <dbReference type="Pfam" id="PF04248"/>
    </source>
</evidence>
<dbReference type="AlphaFoldDB" id="A0AAD7TES9"/>
<evidence type="ECO:0000313" key="3">
    <source>
        <dbReference type="Proteomes" id="UP001215151"/>
    </source>
</evidence>
<proteinExistence type="predicted"/>
<accession>A0AAD7TES9</accession>
<keyword evidence="3" id="KW-1185">Reference proteome</keyword>
<dbReference type="Pfam" id="PF04248">
    <property type="entry name" value="NTP_transf_9"/>
    <property type="match status" value="1"/>
</dbReference>
<dbReference type="PANTHER" id="PTHR34310">
    <property type="entry name" value="DUF427 DOMAIN PROTEIN (AFU_ORTHOLOGUE AFUA_3G02220)"/>
    <property type="match status" value="1"/>
</dbReference>
<name>A0AAD7TES9_9APHY</name>
<gene>
    <name evidence="2" type="ORF">ONZ51_g13001</name>
</gene>